<name>A0ABD1A746_CARAN</name>
<dbReference type="Pfam" id="PF00646">
    <property type="entry name" value="F-box"/>
    <property type="match status" value="1"/>
</dbReference>
<accession>A0ABD1A746</accession>
<dbReference type="EMBL" id="JBANAX010000571">
    <property type="protein sequence ID" value="KAL1202652.1"/>
    <property type="molecule type" value="Genomic_DNA"/>
</dbReference>
<sequence>MTKISDLPMDLAEEVLSRLPGTSLRAVRFTCKTWNTLSKRRSFTKKHIAQAKKKQGKEFEAIMTTNNSVYLMSVNLHGIRIHDNAESCIKQKGLLFGTLIVGKQGGSNP</sequence>
<dbReference type="InterPro" id="IPR001810">
    <property type="entry name" value="F-box_dom"/>
</dbReference>
<dbReference type="AlphaFoldDB" id="A0ABD1A746"/>
<organism evidence="2 3">
    <name type="scientific">Cardamine amara subsp. amara</name>
    <dbReference type="NCBI Taxonomy" id="228776"/>
    <lineage>
        <taxon>Eukaryota</taxon>
        <taxon>Viridiplantae</taxon>
        <taxon>Streptophyta</taxon>
        <taxon>Embryophyta</taxon>
        <taxon>Tracheophyta</taxon>
        <taxon>Spermatophyta</taxon>
        <taxon>Magnoliopsida</taxon>
        <taxon>eudicotyledons</taxon>
        <taxon>Gunneridae</taxon>
        <taxon>Pentapetalae</taxon>
        <taxon>rosids</taxon>
        <taxon>malvids</taxon>
        <taxon>Brassicales</taxon>
        <taxon>Brassicaceae</taxon>
        <taxon>Cardamineae</taxon>
        <taxon>Cardamine</taxon>
    </lineage>
</organism>
<dbReference type="PROSITE" id="PS50181">
    <property type="entry name" value="FBOX"/>
    <property type="match status" value="1"/>
</dbReference>
<keyword evidence="3" id="KW-1185">Reference proteome</keyword>
<protein>
    <submittedName>
        <fullName evidence="2">F-box protein</fullName>
    </submittedName>
</protein>
<comment type="caution">
    <text evidence="2">The sequence shown here is derived from an EMBL/GenBank/DDBJ whole genome shotgun (WGS) entry which is preliminary data.</text>
</comment>
<dbReference type="SUPFAM" id="SSF81383">
    <property type="entry name" value="F-box domain"/>
    <property type="match status" value="1"/>
</dbReference>
<evidence type="ECO:0000313" key="3">
    <source>
        <dbReference type="Proteomes" id="UP001558713"/>
    </source>
</evidence>
<dbReference type="InterPro" id="IPR036047">
    <property type="entry name" value="F-box-like_dom_sf"/>
</dbReference>
<dbReference type="SMART" id="SM00256">
    <property type="entry name" value="FBOX"/>
    <property type="match status" value="1"/>
</dbReference>
<proteinExistence type="predicted"/>
<gene>
    <name evidence="2" type="ORF">V5N11_018771</name>
</gene>
<feature type="domain" description="F-box" evidence="1">
    <location>
        <begin position="1"/>
        <end position="47"/>
    </location>
</feature>
<evidence type="ECO:0000259" key="1">
    <source>
        <dbReference type="PROSITE" id="PS50181"/>
    </source>
</evidence>
<evidence type="ECO:0000313" key="2">
    <source>
        <dbReference type="EMBL" id="KAL1202652.1"/>
    </source>
</evidence>
<reference evidence="2 3" key="1">
    <citation type="submission" date="2024-04" db="EMBL/GenBank/DDBJ databases">
        <title>Genome assembly C_amara_ONT_v2.</title>
        <authorList>
            <person name="Yant L."/>
            <person name="Moore C."/>
            <person name="Slenker M."/>
        </authorList>
    </citation>
    <scope>NUCLEOTIDE SEQUENCE [LARGE SCALE GENOMIC DNA]</scope>
    <source>
        <tissue evidence="2">Leaf</tissue>
    </source>
</reference>
<dbReference type="Proteomes" id="UP001558713">
    <property type="component" value="Unassembled WGS sequence"/>
</dbReference>
<dbReference type="CDD" id="cd22157">
    <property type="entry name" value="F-box_AtFBW1-like"/>
    <property type="match status" value="1"/>
</dbReference>
<dbReference type="Gene3D" id="1.20.1280.50">
    <property type="match status" value="1"/>
</dbReference>